<dbReference type="EMBL" id="MLKD01000006">
    <property type="protein sequence ID" value="OQE25188.1"/>
    <property type="molecule type" value="Genomic_DNA"/>
</dbReference>
<evidence type="ECO:0000256" key="2">
    <source>
        <dbReference type="ARBA" id="ARBA00023026"/>
    </source>
</evidence>
<proteinExistence type="predicted"/>
<sequence>MFASTSLAQQQPLLLRRPLTTASLPPSLFIEWNPAIDSACSNLQLDYSVCVHIPGAVNTHGPTPQMPNLSTDCKTYHKVADGEVCPQIEKQAVITLDQFRKWNPTIDAKCSNLWNGYYVCTGV</sequence>
<dbReference type="PANTHER" id="PTHR34997:SF18">
    <property type="entry name" value="LYSM DOMAIN-CONTAINING PROTEIN"/>
    <property type="match status" value="1"/>
</dbReference>
<evidence type="ECO:0000256" key="1">
    <source>
        <dbReference type="ARBA" id="ARBA00022669"/>
    </source>
</evidence>
<dbReference type="InterPro" id="IPR036779">
    <property type="entry name" value="LysM_dom_sf"/>
</dbReference>
<keyword evidence="2" id="KW-0843">Virulence</keyword>
<dbReference type="GO" id="GO:0008061">
    <property type="term" value="F:chitin binding"/>
    <property type="evidence" value="ECO:0007669"/>
    <property type="project" value="UniProtKB-KW"/>
</dbReference>
<gene>
    <name evidence="4" type="ORF">PENSTE_c006G00614</name>
</gene>
<dbReference type="Gene3D" id="3.10.350.10">
    <property type="entry name" value="LysM domain"/>
    <property type="match status" value="2"/>
</dbReference>
<evidence type="ECO:0000313" key="5">
    <source>
        <dbReference type="Proteomes" id="UP000191285"/>
    </source>
</evidence>
<dbReference type="AlphaFoldDB" id="A0A1V6TFN6"/>
<name>A0A1V6TFN6_9EURO</name>
<dbReference type="STRING" id="303698.A0A1V6TFN6"/>
<reference evidence="5" key="1">
    <citation type="journal article" date="2017" name="Nat. Microbiol.">
        <title>Global analysis of biosynthetic gene clusters reveals vast potential of secondary metabolite production in Penicillium species.</title>
        <authorList>
            <person name="Nielsen J.C."/>
            <person name="Grijseels S."/>
            <person name="Prigent S."/>
            <person name="Ji B."/>
            <person name="Dainat J."/>
            <person name="Nielsen K.F."/>
            <person name="Frisvad J.C."/>
            <person name="Workman M."/>
            <person name="Nielsen J."/>
        </authorList>
    </citation>
    <scope>NUCLEOTIDE SEQUENCE [LARGE SCALE GENOMIC DNA]</scope>
    <source>
        <strain evidence="5">IBT 24891</strain>
    </source>
</reference>
<dbReference type="Proteomes" id="UP000191285">
    <property type="component" value="Unassembled WGS sequence"/>
</dbReference>
<feature type="domain" description="LysM" evidence="3">
    <location>
        <begin position="75"/>
        <end position="121"/>
    </location>
</feature>
<accession>A0A1V6TFN6</accession>
<dbReference type="PROSITE" id="PS51782">
    <property type="entry name" value="LYSM"/>
    <property type="match status" value="1"/>
</dbReference>
<dbReference type="PANTHER" id="PTHR34997">
    <property type="entry name" value="AM15"/>
    <property type="match status" value="1"/>
</dbReference>
<keyword evidence="1" id="KW-0147">Chitin-binding</keyword>
<dbReference type="InterPro" id="IPR018392">
    <property type="entry name" value="LysM"/>
</dbReference>
<comment type="caution">
    <text evidence="4">The sequence shown here is derived from an EMBL/GenBank/DDBJ whole genome shotgun (WGS) entry which is preliminary data.</text>
</comment>
<dbReference type="OrthoDB" id="5985073at2759"/>
<protein>
    <recommendedName>
        <fullName evidence="3">LysM domain-containing protein</fullName>
    </recommendedName>
</protein>
<keyword evidence="5" id="KW-1185">Reference proteome</keyword>
<dbReference type="CDD" id="cd00118">
    <property type="entry name" value="LysM"/>
    <property type="match status" value="1"/>
</dbReference>
<evidence type="ECO:0000313" key="4">
    <source>
        <dbReference type="EMBL" id="OQE25188.1"/>
    </source>
</evidence>
<dbReference type="SUPFAM" id="SSF54106">
    <property type="entry name" value="LysM domain"/>
    <property type="match status" value="1"/>
</dbReference>
<dbReference type="InterPro" id="IPR052210">
    <property type="entry name" value="LysM1-like"/>
</dbReference>
<organism evidence="4 5">
    <name type="scientific">Penicillium steckii</name>
    <dbReference type="NCBI Taxonomy" id="303698"/>
    <lineage>
        <taxon>Eukaryota</taxon>
        <taxon>Fungi</taxon>
        <taxon>Dikarya</taxon>
        <taxon>Ascomycota</taxon>
        <taxon>Pezizomycotina</taxon>
        <taxon>Eurotiomycetes</taxon>
        <taxon>Eurotiomycetidae</taxon>
        <taxon>Eurotiales</taxon>
        <taxon>Aspergillaceae</taxon>
        <taxon>Penicillium</taxon>
    </lineage>
</organism>
<evidence type="ECO:0000259" key="3">
    <source>
        <dbReference type="PROSITE" id="PS51782"/>
    </source>
</evidence>